<dbReference type="Proteomes" id="UP001139095">
    <property type="component" value="Unassembled WGS sequence"/>
</dbReference>
<protein>
    <submittedName>
        <fullName evidence="1">Uncharacterized protein</fullName>
    </submittedName>
</protein>
<evidence type="ECO:0000313" key="2">
    <source>
        <dbReference type="Proteomes" id="UP001139095"/>
    </source>
</evidence>
<evidence type="ECO:0000313" key="1">
    <source>
        <dbReference type="EMBL" id="MCB5161105.1"/>
    </source>
</evidence>
<sequence length="59" mass="7121">MKTHLKQDNFGNLDAEYYVEQAYELRREFYAQAIKKAVVHVKHFFAHFSITRPLKAFHH</sequence>
<gene>
    <name evidence="1" type="ORF">LG368_04230</name>
</gene>
<organism evidence="1 2">
    <name type="scientific">Marinomonas algarum</name>
    <dbReference type="NCBI Taxonomy" id="2883105"/>
    <lineage>
        <taxon>Bacteria</taxon>
        <taxon>Pseudomonadati</taxon>
        <taxon>Pseudomonadota</taxon>
        <taxon>Gammaproteobacteria</taxon>
        <taxon>Oceanospirillales</taxon>
        <taxon>Oceanospirillaceae</taxon>
        <taxon>Marinomonas</taxon>
    </lineage>
</organism>
<accession>A0A9X1IKX4</accession>
<keyword evidence="2" id="KW-1185">Reference proteome</keyword>
<proteinExistence type="predicted"/>
<name>A0A9X1IKX4_9GAMM</name>
<dbReference type="AlphaFoldDB" id="A0A9X1IKX4"/>
<dbReference type="RefSeq" id="WP_226753489.1">
    <property type="nucleotide sequence ID" value="NZ_JAJATW010000004.1"/>
</dbReference>
<comment type="caution">
    <text evidence="1">The sequence shown here is derived from an EMBL/GenBank/DDBJ whole genome shotgun (WGS) entry which is preliminary data.</text>
</comment>
<dbReference type="EMBL" id="JAJATW010000004">
    <property type="protein sequence ID" value="MCB5161105.1"/>
    <property type="molecule type" value="Genomic_DNA"/>
</dbReference>
<reference evidence="1" key="1">
    <citation type="submission" date="2021-10" db="EMBL/GenBank/DDBJ databases">
        <title>Marinomonas pontica sp. nov., isolated from the Black Sea.</title>
        <authorList>
            <person name="Zhao L.-H."/>
            <person name="Xue J.-H."/>
        </authorList>
    </citation>
    <scope>NUCLEOTIDE SEQUENCE</scope>
    <source>
        <strain evidence="1">E8</strain>
    </source>
</reference>